<evidence type="ECO:0000256" key="5">
    <source>
        <dbReference type="ARBA" id="ARBA00023136"/>
    </source>
</evidence>
<protein>
    <recommendedName>
        <fullName evidence="7">Major facilitator superfamily (MFS) profile domain-containing protein</fullName>
    </recommendedName>
</protein>
<feature type="domain" description="Major facilitator superfamily (MFS) profile" evidence="7">
    <location>
        <begin position="1"/>
        <end position="313"/>
    </location>
</feature>
<keyword evidence="9" id="KW-1185">Reference proteome</keyword>
<evidence type="ECO:0000256" key="4">
    <source>
        <dbReference type="ARBA" id="ARBA00022989"/>
    </source>
</evidence>
<feature type="transmembrane region" description="Helical" evidence="6">
    <location>
        <begin position="158"/>
        <end position="177"/>
    </location>
</feature>
<proteinExistence type="predicted"/>
<keyword evidence="3 6" id="KW-0812">Transmembrane</keyword>
<dbReference type="Gene3D" id="1.20.1250.20">
    <property type="entry name" value="MFS general substrate transporter like domains"/>
    <property type="match status" value="2"/>
</dbReference>
<evidence type="ECO:0000256" key="3">
    <source>
        <dbReference type="ARBA" id="ARBA00022692"/>
    </source>
</evidence>
<evidence type="ECO:0000313" key="9">
    <source>
        <dbReference type="Proteomes" id="UP000621859"/>
    </source>
</evidence>
<evidence type="ECO:0000256" key="1">
    <source>
        <dbReference type="ARBA" id="ARBA00004141"/>
    </source>
</evidence>
<dbReference type="PANTHER" id="PTHR42718:SF9">
    <property type="entry name" value="MAJOR FACILITATOR SUPERFAMILY MULTIDRUG TRANSPORTER MFSC"/>
    <property type="match status" value="1"/>
</dbReference>
<sequence length="314" mass="31564">MGIWAACNGVALAIGPTLGGLLIHYWGWRSIFLAVVPFSIAAVVLAVLHIPESADPQARHFDLFAQLAGALALATLAFAAIEAHAHWRWALAALFVCLLAVGLFVRIEKHHGAAALVPLDLLGIAAFRGAVTGTLGMTFGMYAVLFLLPLTWQATGQLSTLGAGLALMPMALVFVLVSPFSGAGTRIWGVRSITCGGVVVIATGLAMIGLGSGAGHLLADEIGLALTGVGMGMATGPLMGAAVGAVSAARAGTASSLINVARMAGATLGVAILGAIYTVAGSGPAGLRVAMMSGAIVQGICVALAWQQIGKPKG</sequence>
<feature type="transmembrane region" description="Helical" evidence="6">
    <location>
        <begin position="222"/>
        <end position="248"/>
    </location>
</feature>
<comment type="caution">
    <text evidence="8">The sequence shown here is derived from an EMBL/GenBank/DDBJ whole genome shotgun (WGS) entry which is preliminary data.</text>
</comment>
<dbReference type="PANTHER" id="PTHR42718">
    <property type="entry name" value="MAJOR FACILITATOR SUPERFAMILY MULTIDRUG TRANSPORTER MFSC"/>
    <property type="match status" value="1"/>
</dbReference>
<feature type="transmembrane region" description="Helical" evidence="6">
    <location>
        <begin position="29"/>
        <end position="51"/>
    </location>
</feature>
<dbReference type="EMBL" id="BMLY01000004">
    <property type="protein sequence ID" value="GGP26891.1"/>
    <property type="molecule type" value="Genomic_DNA"/>
</dbReference>
<feature type="transmembrane region" description="Helical" evidence="6">
    <location>
        <begin position="87"/>
        <end position="105"/>
    </location>
</feature>
<feature type="transmembrane region" description="Helical" evidence="6">
    <location>
        <begin position="126"/>
        <end position="152"/>
    </location>
</feature>
<name>A0ABQ2PN90_9NEIS</name>
<dbReference type="InterPro" id="IPR020846">
    <property type="entry name" value="MFS_dom"/>
</dbReference>
<keyword evidence="5 6" id="KW-0472">Membrane</keyword>
<reference evidence="9" key="1">
    <citation type="journal article" date="2019" name="Int. J. Syst. Evol. Microbiol.">
        <title>The Global Catalogue of Microorganisms (GCM) 10K type strain sequencing project: providing services to taxonomists for standard genome sequencing and annotation.</title>
        <authorList>
            <consortium name="The Broad Institute Genomics Platform"/>
            <consortium name="The Broad Institute Genome Sequencing Center for Infectious Disease"/>
            <person name="Wu L."/>
            <person name="Ma J."/>
        </authorList>
    </citation>
    <scope>NUCLEOTIDE SEQUENCE [LARGE SCALE GENOMIC DNA]</scope>
    <source>
        <strain evidence="9">CGMCC 1.8860</strain>
    </source>
</reference>
<accession>A0ABQ2PN90</accession>
<dbReference type="PROSITE" id="PS50850">
    <property type="entry name" value="MFS"/>
    <property type="match status" value="1"/>
</dbReference>
<evidence type="ECO:0000313" key="8">
    <source>
        <dbReference type="EMBL" id="GGP26891.1"/>
    </source>
</evidence>
<dbReference type="Proteomes" id="UP000621859">
    <property type="component" value="Unassembled WGS sequence"/>
</dbReference>
<feature type="transmembrane region" description="Helical" evidence="6">
    <location>
        <begin position="286"/>
        <end position="306"/>
    </location>
</feature>
<organism evidence="8 9">
    <name type="scientific">Silvimonas amylolytica</name>
    <dbReference type="NCBI Taxonomy" id="449663"/>
    <lineage>
        <taxon>Bacteria</taxon>
        <taxon>Pseudomonadati</taxon>
        <taxon>Pseudomonadota</taxon>
        <taxon>Betaproteobacteria</taxon>
        <taxon>Neisseriales</taxon>
        <taxon>Chitinibacteraceae</taxon>
        <taxon>Silvimonas</taxon>
    </lineage>
</organism>
<evidence type="ECO:0000256" key="2">
    <source>
        <dbReference type="ARBA" id="ARBA00022448"/>
    </source>
</evidence>
<keyword evidence="4 6" id="KW-1133">Transmembrane helix</keyword>
<dbReference type="InterPro" id="IPR011701">
    <property type="entry name" value="MFS"/>
</dbReference>
<keyword evidence="2" id="KW-0813">Transport</keyword>
<feature type="transmembrane region" description="Helical" evidence="6">
    <location>
        <begin position="63"/>
        <end position="81"/>
    </location>
</feature>
<dbReference type="SUPFAM" id="SSF103473">
    <property type="entry name" value="MFS general substrate transporter"/>
    <property type="match status" value="2"/>
</dbReference>
<evidence type="ECO:0000256" key="6">
    <source>
        <dbReference type="SAM" id="Phobius"/>
    </source>
</evidence>
<feature type="transmembrane region" description="Helical" evidence="6">
    <location>
        <begin position="260"/>
        <end position="280"/>
    </location>
</feature>
<dbReference type="InterPro" id="IPR036259">
    <property type="entry name" value="MFS_trans_sf"/>
</dbReference>
<feature type="transmembrane region" description="Helical" evidence="6">
    <location>
        <begin position="189"/>
        <end position="210"/>
    </location>
</feature>
<evidence type="ECO:0000259" key="7">
    <source>
        <dbReference type="PROSITE" id="PS50850"/>
    </source>
</evidence>
<gene>
    <name evidence="8" type="ORF">GCM10010971_27100</name>
</gene>
<dbReference type="Pfam" id="PF07690">
    <property type="entry name" value="MFS_1"/>
    <property type="match status" value="2"/>
</dbReference>
<comment type="subcellular location">
    <subcellularLocation>
        <location evidence="1">Membrane</location>
        <topology evidence="1">Multi-pass membrane protein</topology>
    </subcellularLocation>
</comment>